<dbReference type="Gene3D" id="3.20.20.70">
    <property type="entry name" value="Aldolase class I"/>
    <property type="match status" value="1"/>
</dbReference>
<keyword evidence="10" id="KW-0949">S-adenosyl-L-methionine</keyword>
<dbReference type="UniPathway" id="UPA00344"/>
<dbReference type="InterPro" id="IPR013785">
    <property type="entry name" value="Aldolase_TIM"/>
</dbReference>
<evidence type="ECO:0000313" key="25">
    <source>
        <dbReference type="Proteomes" id="UP000192578"/>
    </source>
</evidence>
<dbReference type="Pfam" id="PF04055">
    <property type="entry name" value="Radical_SAM"/>
    <property type="match status" value="1"/>
</dbReference>
<sequence length="734" mass="82111">MSLTHSQKLLSRLWSSYAQIRQFAVPAFAPSWHEESLDNPVLAPSASKLPSPSQSVEVDEFLKDKFGRKHSYLRISLTERCNLRCQYCMPAEGVQLTKKEHLLTTEEIIRIASVFVAGGVKKIRLTGGEPLLRPDIAEICEGLNSLPGLEDIVLTTNGVLLTRKLPSLLKSGLRSVNISLDTLIPAKFELIARRRGWEKVIEGIDSALDAGLVPLKINCVVTRGVNEEEMVDFVKWTEKKAVDVRFIEYMPFAENKWNDKKIVPYFEMLDIIKRKYPDLIRLQDKPNDTSKAYKVPGFKGQFGFITSMTANFCGSCNRLRLTADGNLKVCLFGNAEVSLRDVLRSGVGDSELREVIGDAVQRKKKQHAGMLNIAKAPGRPMILIGRSPTFPNILSNLFVRTALSPSLTQIRPYSSSPNLPREFSHINPADGSANMVSVAEKPISHRVAVAEARITVGQEIFLKIQSNEVKKGDVLSTAKLAGITAAKKTWDLIPLCHNIPLDVIRIAHTLDSDRHEIVLRATAEATWKTGVEMEALTAVSVAALTVYDMCKALSHSMVIRDHVMDAIFDYKLDPAEDLYQIVGCDELSTTEQILTEYRIRALEFHPDRNFGNPGTLEKFQKLQKAKDILTDENQRKDYDLWRRSGLAMAYEEWKARKDSIKMSMHWATKTKKEPAIEASPGSTVPGAPSASTADKEGPNHASTAEDLQQSFEPRVYWTSSEGSETLRKFRNYEI</sequence>
<keyword evidence="11" id="KW-0479">Metal-binding</keyword>
<comment type="similarity">
    <text evidence="5">In the N-terminal section; belongs to the radical SAM superfamily. MoaA family.</text>
</comment>
<dbReference type="InterPro" id="IPR036522">
    <property type="entry name" value="MoaC_sf"/>
</dbReference>
<comment type="function">
    <text evidence="19">Isoform MOCS1A and isoform MOCS1B probably form a complex that catalyzes the conversion of 5'-GTP to cyclic pyranopterin monophosphate (cPMP). MOCS1A catalyzes the cyclization of GTP to (8S)-3',8-cyclo-7,8-dihydroguanosine 5'-triphosphate and MOCS1B catalyzes the subsequent conversion of (8S)-3',8-cyclo-7,8-dihydroguanosine 5'-triphosphate to cPMP.</text>
</comment>
<evidence type="ECO:0000256" key="6">
    <source>
        <dbReference type="ARBA" id="ARBA00012167"/>
    </source>
</evidence>
<comment type="cofactor">
    <cofactor evidence="2">
        <name>[4Fe-4S] cluster</name>
        <dbReference type="ChEBI" id="CHEBI:49883"/>
    </cofactor>
</comment>
<accession>A0A1W0X0M7</accession>
<dbReference type="GO" id="GO:0061798">
    <property type="term" value="F:GTP 3',8'-cyclase activity"/>
    <property type="evidence" value="ECO:0007669"/>
    <property type="project" value="UniProtKB-EC"/>
</dbReference>
<keyword evidence="16" id="KW-0501">Molybdenum cofactor biosynthesis</keyword>
<dbReference type="FunFam" id="3.20.20.70:FF:000117">
    <property type="entry name" value="molybdenum cofactor biosynthesis protein 1"/>
    <property type="match status" value="1"/>
</dbReference>
<dbReference type="PANTHER" id="PTHR22960:SF0">
    <property type="entry name" value="MOLYBDENUM COFACTOR BIOSYNTHESIS PROTEIN 1"/>
    <property type="match status" value="1"/>
</dbReference>
<dbReference type="PRINTS" id="PR00625">
    <property type="entry name" value="JDOMAIN"/>
</dbReference>
<keyword evidence="14" id="KW-0411">Iron-sulfur</keyword>
<dbReference type="NCBIfam" id="NF001199">
    <property type="entry name" value="PRK00164.2-1"/>
    <property type="match status" value="1"/>
</dbReference>
<dbReference type="CDD" id="cd01335">
    <property type="entry name" value="Radical_SAM"/>
    <property type="match status" value="1"/>
</dbReference>
<dbReference type="InterPro" id="IPR002820">
    <property type="entry name" value="Mopterin_CF_biosynth-C_dom"/>
</dbReference>
<protein>
    <recommendedName>
        <fullName evidence="8">Molybdenum cofactor biosynthesis protein 1</fullName>
        <ecNumber evidence="6">4.1.99.22</ecNumber>
        <ecNumber evidence="7">4.6.1.17</ecNumber>
    </recommendedName>
</protein>
<evidence type="ECO:0000256" key="2">
    <source>
        <dbReference type="ARBA" id="ARBA00001966"/>
    </source>
</evidence>
<evidence type="ECO:0000259" key="22">
    <source>
        <dbReference type="PROSITE" id="PS50076"/>
    </source>
</evidence>
<dbReference type="InterPro" id="IPR036869">
    <property type="entry name" value="J_dom_sf"/>
</dbReference>
<dbReference type="SUPFAM" id="SSF55040">
    <property type="entry name" value="Molybdenum cofactor biosynthesis protein C, MoaC"/>
    <property type="match status" value="1"/>
</dbReference>
<dbReference type="CDD" id="cd06257">
    <property type="entry name" value="DnaJ"/>
    <property type="match status" value="1"/>
</dbReference>
<dbReference type="InterPro" id="IPR040064">
    <property type="entry name" value="MoaA-like"/>
</dbReference>
<dbReference type="PROSITE" id="PS50076">
    <property type="entry name" value="DNAJ_2"/>
    <property type="match status" value="1"/>
</dbReference>
<dbReference type="SUPFAM" id="SSF46565">
    <property type="entry name" value="Chaperone J-domain"/>
    <property type="match status" value="1"/>
</dbReference>
<dbReference type="EC" id="4.1.99.22" evidence="6"/>
<keyword evidence="17" id="KW-0456">Lyase</keyword>
<dbReference type="PROSITE" id="PS01305">
    <property type="entry name" value="MOAA_NIFB_PQQE"/>
    <property type="match status" value="1"/>
</dbReference>
<dbReference type="Pfam" id="PF01967">
    <property type="entry name" value="MoaC"/>
    <property type="match status" value="1"/>
</dbReference>
<dbReference type="NCBIfam" id="NF006870">
    <property type="entry name" value="PRK09364.1"/>
    <property type="match status" value="1"/>
</dbReference>
<feature type="compositionally biased region" description="Polar residues" evidence="21">
    <location>
        <begin position="700"/>
        <end position="715"/>
    </location>
</feature>
<dbReference type="CDD" id="cd01420">
    <property type="entry name" value="MoaC_PE"/>
    <property type="match status" value="1"/>
</dbReference>
<dbReference type="InterPro" id="IPR013483">
    <property type="entry name" value="MoaA"/>
</dbReference>
<dbReference type="Gene3D" id="3.30.70.640">
    <property type="entry name" value="Molybdopterin cofactor biosynthesis C (MoaC) domain"/>
    <property type="match status" value="1"/>
</dbReference>
<dbReference type="EC" id="4.6.1.17" evidence="7"/>
<dbReference type="SFLD" id="SFLDG01386">
    <property type="entry name" value="main_SPASM_domain-containing"/>
    <property type="match status" value="1"/>
</dbReference>
<dbReference type="InterPro" id="IPR050105">
    <property type="entry name" value="MoCo_biosynth_MoaA/MoaC"/>
</dbReference>
<dbReference type="Proteomes" id="UP000192578">
    <property type="component" value="Unassembled WGS sequence"/>
</dbReference>
<organism evidence="24 25">
    <name type="scientific">Hypsibius exemplaris</name>
    <name type="common">Freshwater tardigrade</name>
    <dbReference type="NCBI Taxonomy" id="2072580"/>
    <lineage>
        <taxon>Eukaryota</taxon>
        <taxon>Metazoa</taxon>
        <taxon>Ecdysozoa</taxon>
        <taxon>Tardigrada</taxon>
        <taxon>Eutardigrada</taxon>
        <taxon>Parachela</taxon>
        <taxon>Hypsibioidea</taxon>
        <taxon>Hypsibiidae</taxon>
        <taxon>Hypsibius</taxon>
    </lineage>
</organism>
<dbReference type="AlphaFoldDB" id="A0A1W0X0M7"/>
<dbReference type="InterPro" id="IPR058240">
    <property type="entry name" value="rSAM_sf"/>
</dbReference>
<evidence type="ECO:0000256" key="11">
    <source>
        <dbReference type="ARBA" id="ARBA00022723"/>
    </source>
</evidence>
<evidence type="ECO:0000259" key="23">
    <source>
        <dbReference type="PROSITE" id="PS51918"/>
    </source>
</evidence>
<evidence type="ECO:0000256" key="16">
    <source>
        <dbReference type="ARBA" id="ARBA00023150"/>
    </source>
</evidence>
<evidence type="ECO:0000256" key="8">
    <source>
        <dbReference type="ARBA" id="ARBA00015273"/>
    </source>
</evidence>
<comment type="pathway">
    <text evidence="3">Cofactor biosynthesis; molybdopterin biosynthesis.</text>
</comment>
<proteinExistence type="inferred from homology"/>
<keyword evidence="9" id="KW-0004">4Fe-4S</keyword>
<dbReference type="InterPro" id="IPR000385">
    <property type="entry name" value="MoaA_NifB_PqqE_Fe-S-bd_CS"/>
</dbReference>
<evidence type="ECO:0000256" key="10">
    <source>
        <dbReference type="ARBA" id="ARBA00022691"/>
    </source>
</evidence>
<evidence type="ECO:0000256" key="18">
    <source>
        <dbReference type="ARBA" id="ARBA00048697"/>
    </source>
</evidence>
<evidence type="ECO:0000256" key="19">
    <source>
        <dbReference type="ARBA" id="ARBA00054222"/>
    </source>
</evidence>
<comment type="catalytic activity">
    <reaction evidence="18">
        <text>GTP + AH2 + S-adenosyl-L-methionine = (8S)-3',8-cyclo-7,8-dihydroguanosine 5'-triphosphate + 5'-deoxyadenosine + L-methionine + A + H(+)</text>
        <dbReference type="Rhea" id="RHEA:49576"/>
        <dbReference type="ChEBI" id="CHEBI:13193"/>
        <dbReference type="ChEBI" id="CHEBI:15378"/>
        <dbReference type="ChEBI" id="CHEBI:17319"/>
        <dbReference type="ChEBI" id="CHEBI:17499"/>
        <dbReference type="ChEBI" id="CHEBI:37565"/>
        <dbReference type="ChEBI" id="CHEBI:57844"/>
        <dbReference type="ChEBI" id="CHEBI:59789"/>
        <dbReference type="ChEBI" id="CHEBI:131766"/>
        <dbReference type="EC" id="4.1.99.22"/>
    </reaction>
</comment>
<evidence type="ECO:0000256" key="3">
    <source>
        <dbReference type="ARBA" id="ARBA00005046"/>
    </source>
</evidence>
<dbReference type="InterPro" id="IPR023045">
    <property type="entry name" value="MoaC"/>
</dbReference>
<evidence type="ECO:0000256" key="1">
    <source>
        <dbReference type="ARBA" id="ARBA00001637"/>
    </source>
</evidence>
<evidence type="ECO:0000256" key="21">
    <source>
        <dbReference type="SAM" id="MobiDB-lite"/>
    </source>
</evidence>
<dbReference type="GO" id="GO:0051539">
    <property type="term" value="F:4 iron, 4 sulfur cluster binding"/>
    <property type="evidence" value="ECO:0007669"/>
    <property type="project" value="UniProtKB-KW"/>
</dbReference>
<dbReference type="NCBIfam" id="TIGR00581">
    <property type="entry name" value="moaC"/>
    <property type="match status" value="1"/>
</dbReference>
<evidence type="ECO:0000256" key="4">
    <source>
        <dbReference type="ARBA" id="ARBA00008484"/>
    </source>
</evidence>
<evidence type="ECO:0000313" key="24">
    <source>
        <dbReference type="EMBL" id="OQV20983.1"/>
    </source>
</evidence>
<keyword evidence="15" id="KW-0342">GTP-binding</keyword>
<dbReference type="PANTHER" id="PTHR22960">
    <property type="entry name" value="MOLYBDOPTERIN COFACTOR SYNTHESIS PROTEIN A"/>
    <property type="match status" value="1"/>
</dbReference>
<feature type="region of interest" description="Disordered" evidence="21">
    <location>
        <begin position="671"/>
        <end position="715"/>
    </location>
</feature>
<dbReference type="SUPFAM" id="SSF102114">
    <property type="entry name" value="Radical SAM enzymes"/>
    <property type="match status" value="1"/>
</dbReference>
<dbReference type="Pfam" id="PF06463">
    <property type="entry name" value="Mob_synth_C"/>
    <property type="match status" value="1"/>
</dbReference>
<dbReference type="NCBIfam" id="TIGR02666">
    <property type="entry name" value="moaA"/>
    <property type="match status" value="1"/>
</dbReference>
<dbReference type="GO" id="GO:0061799">
    <property type="term" value="F:cyclic pyranopterin monophosphate synthase activity"/>
    <property type="evidence" value="ECO:0007669"/>
    <property type="project" value="UniProtKB-EC"/>
</dbReference>
<evidence type="ECO:0000256" key="12">
    <source>
        <dbReference type="ARBA" id="ARBA00022741"/>
    </source>
</evidence>
<gene>
    <name evidence="24" type="ORF">BV898_05059</name>
</gene>
<dbReference type="GO" id="GO:0006777">
    <property type="term" value="P:Mo-molybdopterin cofactor biosynthetic process"/>
    <property type="evidence" value="ECO:0007669"/>
    <property type="project" value="UniProtKB-KW"/>
</dbReference>
<comment type="catalytic activity">
    <reaction evidence="1">
        <text>(8S)-3',8-cyclo-7,8-dihydroguanosine 5'-triphosphate = cyclic pyranopterin phosphate + diphosphate</text>
        <dbReference type="Rhea" id="RHEA:49580"/>
        <dbReference type="ChEBI" id="CHEBI:33019"/>
        <dbReference type="ChEBI" id="CHEBI:59648"/>
        <dbReference type="ChEBI" id="CHEBI:131766"/>
        <dbReference type="EC" id="4.6.1.17"/>
    </reaction>
</comment>
<keyword evidence="13" id="KW-0408">Iron</keyword>
<dbReference type="SFLD" id="SFLDG01383">
    <property type="entry name" value="cyclic_pyranopterin_phosphate"/>
    <property type="match status" value="1"/>
</dbReference>
<dbReference type="InterPro" id="IPR047594">
    <property type="entry name" value="MoaC_bact/euk"/>
</dbReference>
<comment type="caution">
    <text evidence="24">The sequence shown here is derived from an EMBL/GenBank/DDBJ whole genome shotgun (WGS) entry which is preliminary data.</text>
</comment>
<dbReference type="InterPro" id="IPR007197">
    <property type="entry name" value="rSAM"/>
</dbReference>
<dbReference type="InterPro" id="IPR006638">
    <property type="entry name" value="Elp3/MiaA/NifB-like_rSAM"/>
</dbReference>
<evidence type="ECO:0000256" key="20">
    <source>
        <dbReference type="ARBA" id="ARBA00063038"/>
    </source>
</evidence>
<dbReference type="GO" id="GO:0046872">
    <property type="term" value="F:metal ion binding"/>
    <property type="evidence" value="ECO:0007669"/>
    <property type="project" value="UniProtKB-KW"/>
</dbReference>
<reference evidence="25" key="1">
    <citation type="submission" date="2017-01" db="EMBL/GenBank/DDBJ databases">
        <title>Comparative genomics of anhydrobiosis in the tardigrade Hypsibius dujardini.</title>
        <authorList>
            <person name="Yoshida Y."/>
            <person name="Koutsovoulos G."/>
            <person name="Laetsch D."/>
            <person name="Stevens L."/>
            <person name="Kumar S."/>
            <person name="Horikawa D."/>
            <person name="Ishino K."/>
            <person name="Komine S."/>
            <person name="Tomita M."/>
            <person name="Blaxter M."/>
            <person name="Arakawa K."/>
        </authorList>
    </citation>
    <scope>NUCLEOTIDE SEQUENCE [LARGE SCALE GENOMIC DNA]</scope>
    <source>
        <strain evidence="25">Z151</strain>
    </source>
</reference>
<comment type="subunit">
    <text evidence="20">Isoform MOCS1A and isoform MOCS1B probably form a heterooligomer.</text>
</comment>
<dbReference type="SFLD" id="SFLDG01067">
    <property type="entry name" value="SPASM/twitch_domain_containing"/>
    <property type="match status" value="1"/>
</dbReference>
<dbReference type="EMBL" id="MTYJ01000026">
    <property type="protein sequence ID" value="OQV20983.1"/>
    <property type="molecule type" value="Genomic_DNA"/>
</dbReference>
<evidence type="ECO:0000256" key="7">
    <source>
        <dbReference type="ARBA" id="ARBA00012575"/>
    </source>
</evidence>
<dbReference type="Pfam" id="PF00226">
    <property type="entry name" value="DnaJ"/>
    <property type="match status" value="1"/>
</dbReference>
<dbReference type="SFLD" id="SFLDS00029">
    <property type="entry name" value="Radical_SAM"/>
    <property type="match status" value="1"/>
</dbReference>
<evidence type="ECO:0000256" key="15">
    <source>
        <dbReference type="ARBA" id="ARBA00023134"/>
    </source>
</evidence>
<evidence type="ECO:0000256" key="14">
    <source>
        <dbReference type="ARBA" id="ARBA00023014"/>
    </source>
</evidence>
<dbReference type="OrthoDB" id="429626at2759"/>
<dbReference type="SMART" id="SM00729">
    <property type="entry name" value="Elp3"/>
    <property type="match status" value="1"/>
</dbReference>
<dbReference type="GO" id="GO:0005525">
    <property type="term" value="F:GTP binding"/>
    <property type="evidence" value="ECO:0007669"/>
    <property type="project" value="UniProtKB-KW"/>
</dbReference>
<evidence type="ECO:0000256" key="5">
    <source>
        <dbReference type="ARBA" id="ARBA00009862"/>
    </source>
</evidence>
<evidence type="ECO:0000256" key="9">
    <source>
        <dbReference type="ARBA" id="ARBA00022485"/>
    </source>
</evidence>
<feature type="domain" description="J" evidence="22">
    <location>
        <begin position="577"/>
        <end position="642"/>
    </location>
</feature>
<dbReference type="SMART" id="SM00271">
    <property type="entry name" value="DnaJ"/>
    <property type="match status" value="1"/>
</dbReference>
<dbReference type="InterPro" id="IPR010505">
    <property type="entry name" value="MoaA_twitch"/>
</dbReference>
<keyword evidence="12" id="KW-0547">Nucleotide-binding</keyword>
<dbReference type="PROSITE" id="PS51918">
    <property type="entry name" value="RADICAL_SAM"/>
    <property type="match status" value="1"/>
</dbReference>
<name>A0A1W0X0M7_HYPEX</name>
<dbReference type="InterPro" id="IPR001623">
    <property type="entry name" value="DnaJ_domain"/>
</dbReference>
<dbReference type="Gene3D" id="1.10.287.110">
    <property type="entry name" value="DnaJ domain"/>
    <property type="match status" value="1"/>
</dbReference>
<evidence type="ECO:0000256" key="17">
    <source>
        <dbReference type="ARBA" id="ARBA00023239"/>
    </source>
</evidence>
<dbReference type="HAMAP" id="MF_01225_B">
    <property type="entry name" value="MoaA_B"/>
    <property type="match status" value="1"/>
</dbReference>
<comment type="similarity">
    <text evidence="4">In the C-terminal section; belongs to the MoaC family.</text>
</comment>
<dbReference type="CDD" id="cd21117">
    <property type="entry name" value="Twitch_MoaA"/>
    <property type="match status" value="1"/>
</dbReference>
<evidence type="ECO:0000256" key="13">
    <source>
        <dbReference type="ARBA" id="ARBA00023004"/>
    </source>
</evidence>
<feature type="domain" description="Radical SAM core" evidence="23">
    <location>
        <begin position="65"/>
        <end position="286"/>
    </location>
</feature>
<keyword evidence="25" id="KW-1185">Reference proteome</keyword>